<feature type="transmembrane region" description="Helical" evidence="1">
    <location>
        <begin position="12"/>
        <end position="35"/>
    </location>
</feature>
<keyword evidence="1" id="KW-1133">Transmembrane helix</keyword>
<evidence type="ECO:0008006" key="4">
    <source>
        <dbReference type="Google" id="ProtNLM"/>
    </source>
</evidence>
<dbReference type="AlphaFoldDB" id="A0AAQ2UV97"/>
<evidence type="ECO:0000313" key="2">
    <source>
        <dbReference type="EMBL" id="VDB98215.1"/>
    </source>
</evidence>
<feature type="transmembrane region" description="Helical" evidence="1">
    <location>
        <begin position="77"/>
        <end position="94"/>
    </location>
</feature>
<protein>
    <recommendedName>
        <fullName evidence="4">DUF2140 family protein</fullName>
    </recommendedName>
</protein>
<accession>A0AAQ2UV97</accession>
<proteinExistence type="predicted"/>
<sequence length="229" mass="25772">MAKEIKIKKNKWFLAFWSLLAIILIMVFSIFFALFSDSYQSKDSRSSIQDSDATWAKNMEKTIIKIIANNDQKAKNHLFFLIFISFAIYYYYLLPRKQVNAISAKFLKEQKIKNLSISADSKQVYVYGDIKFLGSKLNVGVVFDPSVTKNGNVLLKAKKLVAGSMPLPIGTVMSYIKATTDLPSFIGIDSSKKDISINLAKMKTGKLLAFKAKTINLPENKIIFQGGLK</sequence>
<dbReference type="Proteomes" id="UP000294726">
    <property type="component" value="Chromosome"/>
</dbReference>
<dbReference type="Pfam" id="PF09911">
    <property type="entry name" value="DUF2140"/>
    <property type="match status" value="1"/>
</dbReference>
<evidence type="ECO:0000256" key="1">
    <source>
        <dbReference type="SAM" id="Phobius"/>
    </source>
</evidence>
<keyword evidence="1" id="KW-0812">Transmembrane</keyword>
<dbReference type="RefSeq" id="WP_243114797.1">
    <property type="nucleotide sequence ID" value="NZ_LR031358.1"/>
</dbReference>
<gene>
    <name evidence="2" type="ORF">OENI_1003</name>
</gene>
<reference evidence="2 3" key="1">
    <citation type="submission" date="2018-08" db="EMBL/GenBank/DDBJ databases">
        <authorList>
            <person name="Lorentzen P. G. S. M."/>
        </authorList>
    </citation>
    <scope>NUCLEOTIDE SEQUENCE [LARGE SCALE GENOMIC DNA]</scope>
    <source>
        <strain evidence="2 3">CRBO_1381</strain>
    </source>
</reference>
<dbReference type="InterPro" id="IPR018672">
    <property type="entry name" value="DUF2140"/>
</dbReference>
<name>A0AAQ2UV97_OENOE</name>
<evidence type="ECO:0000313" key="3">
    <source>
        <dbReference type="Proteomes" id="UP000294726"/>
    </source>
</evidence>
<dbReference type="EMBL" id="LR031358">
    <property type="protein sequence ID" value="VDB98215.1"/>
    <property type="molecule type" value="Genomic_DNA"/>
</dbReference>
<keyword evidence="1" id="KW-0472">Membrane</keyword>
<organism evidence="2 3">
    <name type="scientific">Oenococcus oeni</name>
    <name type="common">Leuconostoc oenos</name>
    <dbReference type="NCBI Taxonomy" id="1247"/>
    <lineage>
        <taxon>Bacteria</taxon>
        <taxon>Bacillati</taxon>
        <taxon>Bacillota</taxon>
        <taxon>Bacilli</taxon>
        <taxon>Lactobacillales</taxon>
        <taxon>Lactobacillaceae</taxon>
        <taxon>Oenococcus</taxon>
    </lineage>
</organism>